<dbReference type="Pfam" id="PF00561">
    <property type="entry name" value="Abhydrolase_1"/>
    <property type="match status" value="1"/>
</dbReference>
<dbReference type="GO" id="GO:0008233">
    <property type="term" value="F:peptidase activity"/>
    <property type="evidence" value="ECO:0007669"/>
    <property type="project" value="UniProtKB-KW"/>
</dbReference>
<name>A0A1D7YKU9_9ACTN</name>
<dbReference type="InterPro" id="IPR013595">
    <property type="entry name" value="Pept_S33_TAP-like_C"/>
</dbReference>
<feature type="region of interest" description="Disordered" evidence="4">
    <location>
        <begin position="143"/>
        <end position="162"/>
    </location>
</feature>
<feature type="chain" id="PRO_5009103116" evidence="5">
    <location>
        <begin position="35"/>
        <end position="535"/>
    </location>
</feature>
<evidence type="ECO:0000256" key="3">
    <source>
        <dbReference type="ARBA" id="ARBA00022801"/>
    </source>
</evidence>
<keyword evidence="9" id="KW-1185">Reference proteome</keyword>
<dbReference type="InterPro" id="IPR029058">
    <property type="entry name" value="AB_hydrolase_fold"/>
</dbReference>
<evidence type="ECO:0000256" key="2">
    <source>
        <dbReference type="ARBA" id="ARBA00022729"/>
    </source>
</evidence>
<dbReference type="Proteomes" id="UP000094960">
    <property type="component" value="Chromosome"/>
</dbReference>
<protein>
    <submittedName>
        <fullName evidence="8">Protease</fullName>
    </submittedName>
</protein>
<sequence length="535" mass="56695">MLAKLSTRLAVRRCAGAGTLVLALLGAGLPAARADQPQPDLSRFYRQKVTWAACKGPDMPKDLQCGKVTVPLDYARPRAGTLDLALARYQGTGRKQGSVVLNFGGPGGAGIPELAADGSEFMDLTNGYDVVTFDPRGVGRSSPVTCGEGGDEAAAATEDSADLSHPKTLLETLRKAAAECARRSGPVLAHIGTVNASRDLDVIRQALGDRKLNYLGFSYGTRLGAVYAAQFPHRVGRLALDGVDTLTEPLSEQGVAGAEGQQTALDDFLDWCTTDVACPFGQDRRAAGDQVVRLVHSLDANPVPTGSGGKFSGQDLVGAIGQALYSKQLWPSLERALTSLIQDGDTRGVLNFATAGDALSGERQRGNGGLVDPQDVPVDNLPTALMAINCADDPDRPDAAQLTKDLKNLQAAYDQASPVFGRYRLIQLLMCYGWPKGTDFIRDRVKDVQSAKMLLVGTRGDPATPYRWTVETAARLGPSAVVLDNKGDGHTGYTSSKCVHRKTDDFLLYGYLPPNGSSCPANGEDWSGTTDTAGR</sequence>
<dbReference type="AlphaFoldDB" id="A0A1D7YKU9"/>
<dbReference type="Gene3D" id="3.40.50.1820">
    <property type="entry name" value="alpha/beta hydrolase"/>
    <property type="match status" value="1"/>
</dbReference>
<dbReference type="PANTHER" id="PTHR43248:SF29">
    <property type="entry name" value="TRIPEPTIDYL AMINOPEPTIDASE"/>
    <property type="match status" value="1"/>
</dbReference>
<dbReference type="KEGG" id="spun:BFF78_38795"/>
<dbReference type="GO" id="GO:0006508">
    <property type="term" value="P:proteolysis"/>
    <property type="evidence" value="ECO:0007669"/>
    <property type="project" value="UniProtKB-KW"/>
</dbReference>
<feature type="domain" description="Peptidase S33 tripeptidyl aminopeptidase-like C-terminal" evidence="7">
    <location>
        <begin position="417"/>
        <end position="519"/>
    </location>
</feature>
<evidence type="ECO:0000256" key="1">
    <source>
        <dbReference type="ARBA" id="ARBA00010088"/>
    </source>
</evidence>
<feature type="signal peptide" evidence="5">
    <location>
        <begin position="1"/>
        <end position="34"/>
    </location>
</feature>
<dbReference type="SUPFAM" id="SSF53474">
    <property type="entry name" value="alpha/beta-Hydrolases"/>
    <property type="match status" value="1"/>
</dbReference>
<dbReference type="RefSeq" id="WP_069782727.1">
    <property type="nucleotide sequence ID" value="NZ_CP017248.1"/>
</dbReference>
<proteinExistence type="inferred from homology"/>
<evidence type="ECO:0000259" key="7">
    <source>
        <dbReference type="Pfam" id="PF08386"/>
    </source>
</evidence>
<keyword evidence="2 5" id="KW-0732">Signal</keyword>
<dbReference type="InterPro" id="IPR051601">
    <property type="entry name" value="Serine_prot/Carboxylest_S33"/>
</dbReference>
<keyword evidence="3" id="KW-0378">Hydrolase</keyword>
<evidence type="ECO:0000256" key="4">
    <source>
        <dbReference type="SAM" id="MobiDB-lite"/>
    </source>
</evidence>
<dbReference type="InterPro" id="IPR000073">
    <property type="entry name" value="AB_hydrolase_1"/>
</dbReference>
<dbReference type="PANTHER" id="PTHR43248">
    <property type="entry name" value="2-SUCCINYL-6-HYDROXY-2,4-CYCLOHEXADIENE-1-CARBOXYLATE SYNTHASE"/>
    <property type="match status" value="1"/>
</dbReference>
<evidence type="ECO:0000313" key="8">
    <source>
        <dbReference type="EMBL" id="AOR36215.1"/>
    </source>
</evidence>
<feature type="domain" description="AB hydrolase-1" evidence="6">
    <location>
        <begin position="100"/>
        <end position="337"/>
    </location>
</feature>
<evidence type="ECO:0000259" key="6">
    <source>
        <dbReference type="Pfam" id="PF00561"/>
    </source>
</evidence>
<dbReference type="EMBL" id="CP017248">
    <property type="protein sequence ID" value="AOR36215.1"/>
    <property type="molecule type" value="Genomic_DNA"/>
</dbReference>
<evidence type="ECO:0000313" key="9">
    <source>
        <dbReference type="Proteomes" id="UP000094960"/>
    </source>
</evidence>
<gene>
    <name evidence="8" type="ORF">BFF78_38795</name>
</gene>
<dbReference type="Pfam" id="PF08386">
    <property type="entry name" value="Abhydrolase_4"/>
    <property type="match status" value="1"/>
</dbReference>
<accession>A0A1D7YKU9</accession>
<keyword evidence="8" id="KW-0645">Protease</keyword>
<organism evidence="8 9">
    <name type="scientific">Streptomyces fodineus</name>
    <dbReference type="NCBI Taxonomy" id="1904616"/>
    <lineage>
        <taxon>Bacteria</taxon>
        <taxon>Bacillati</taxon>
        <taxon>Actinomycetota</taxon>
        <taxon>Actinomycetes</taxon>
        <taxon>Kitasatosporales</taxon>
        <taxon>Streptomycetaceae</taxon>
        <taxon>Streptomyces</taxon>
    </lineage>
</organism>
<evidence type="ECO:0000256" key="5">
    <source>
        <dbReference type="SAM" id="SignalP"/>
    </source>
</evidence>
<comment type="similarity">
    <text evidence="1">Belongs to the peptidase S33 family.</text>
</comment>
<reference evidence="9" key="1">
    <citation type="submission" date="2016-09" db="EMBL/GenBank/DDBJ databases">
        <title>Streptomyces puniciscabiei strain:TW1S1 Genome sequencing and assembly.</title>
        <authorList>
            <person name="Kim M.-K."/>
            <person name="Kim S.B."/>
        </authorList>
    </citation>
    <scope>NUCLEOTIDE SEQUENCE [LARGE SCALE GENOMIC DNA]</scope>
    <source>
        <strain evidence="9">TW1S1</strain>
    </source>
</reference>